<accession>A0A4R1REE3</accession>
<reference evidence="4 5" key="1">
    <citation type="submission" date="2019-03" db="EMBL/GenBank/DDBJ databases">
        <title>Genomic Encyclopedia of Type Strains, Phase IV (KMG-IV): sequencing the most valuable type-strain genomes for metagenomic binning, comparative biology and taxonomic classification.</title>
        <authorList>
            <person name="Goeker M."/>
        </authorList>
    </citation>
    <scope>NUCLEOTIDE SEQUENCE [LARGE SCALE GENOMIC DNA]</scope>
    <source>
        <strain evidence="4 5">LX-B</strain>
    </source>
</reference>
<dbReference type="Pfam" id="PF20439">
    <property type="entry name" value="SpoIVA_C"/>
    <property type="match status" value="1"/>
</dbReference>
<dbReference type="InterPro" id="IPR027417">
    <property type="entry name" value="P-loop_NTPase"/>
</dbReference>
<protein>
    <submittedName>
        <fullName evidence="4">Stage IV sporulation protein A</fullName>
    </submittedName>
</protein>
<dbReference type="SUPFAM" id="SSF52540">
    <property type="entry name" value="P-loop containing nucleoside triphosphate hydrolases"/>
    <property type="match status" value="1"/>
</dbReference>
<dbReference type="GO" id="GO:0016887">
    <property type="term" value="F:ATP hydrolysis activity"/>
    <property type="evidence" value="ECO:0007669"/>
    <property type="project" value="InterPro"/>
</dbReference>
<name>A0A4R1REE3_HYDET</name>
<sequence length="492" mass="55238">MERFDIFQDIAERTDGDIYIGVVGPVRTGKSTFIKRFMELMVIPNISNYYDQQRAQDELPQSGNGRTIMTTEPKFVPSEAVEVTVGDNIQFRVRLVDCVGYAVEGALGYENDSGPRMVITPWQESPVSFGEAAEMGTRKVITDHSTIGLVITTDGSITEIQRSAYIPAEERVIGELKALGKPFVVVLNSIQPDSGETLKLAGEMQEKYAVPVVPINCQQMSSAQVERVLQELLYMFPLRELRVDFPKWVEELEPAHWLRTRFEGAVYSAIAGVDRVKDIDQVVGSLRQTEDVKDVLMHRVDLGEGSVLIEMTVDRQLFYKVLEEMSGFTVSGDHHLMRMMRELSVAKREYDKLSGALSQVRQTGYGVVNPSLEELTLAEPELIRHGSRFGVKLKASAPSIHMIKADIMTEVTPIVGTEKQGEEFVHYLTSEFEKDPSRIWQTDFFGKTMYDLVKEGIQSKLARMPDNAQEKLQETLTKIINEGSGGLICIIL</sequence>
<proteinExistence type="predicted"/>
<dbReference type="Gene3D" id="3.40.50.300">
    <property type="entry name" value="P-loop containing nucleotide triphosphate hydrolases"/>
    <property type="match status" value="1"/>
</dbReference>
<dbReference type="EMBL" id="SLUN01000019">
    <property type="protein sequence ID" value="TCL64236.1"/>
    <property type="molecule type" value="Genomic_DNA"/>
</dbReference>
<evidence type="ECO:0000313" key="5">
    <source>
        <dbReference type="Proteomes" id="UP000295008"/>
    </source>
</evidence>
<feature type="domain" description="Sporulation stage IV protein A C-terminal" evidence="3">
    <location>
        <begin position="417"/>
        <end position="492"/>
    </location>
</feature>
<dbReference type="InterPro" id="IPR014201">
    <property type="entry name" value="Spore_IV_A"/>
</dbReference>
<dbReference type="InterPro" id="IPR046841">
    <property type="entry name" value="SpoIVA_middle"/>
</dbReference>
<dbReference type="NCBIfam" id="TIGR02836">
    <property type="entry name" value="spore_IV_A"/>
    <property type="match status" value="1"/>
</dbReference>
<dbReference type="InterPro" id="IPR046842">
    <property type="entry name" value="SpoIVA_ATPase"/>
</dbReference>
<feature type="domain" description="Stage IV sporulation protein A middle" evidence="2">
    <location>
        <begin position="239"/>
        <end position="416"/>
    </location>
</feature>
<dbReference type="OrthoDB" id="9761464at2"/>
<gene>
    <name evidence="4" type="ORF">EDC14_101942</name>
</gene>
<dbReference type="Pfam" id="PF20438">
    <property type="entry name" value="SpoIVA_middle"/>
    <property type="match status" value="1"/>
</dbReference>
<dbReference type="GO" id="GO:0005524">
    <property type="term" value="F:ATP binding"/>
    <property type="evidence" value="ECO:0007669"/>
    <property type="project" value="InterPro"/>
</dbReference>
<dbReference type="GO" id="GO:0043934">
    <property type="term" value="P:sporulation"/>
    <property type="evidence" value="ECO:0007669"/>
    <property type="project" value="InterPro"/>
</dbReference>
<feature type="domain" description="Stage IV sporulation protein A ATPase" evidence="1">
    <location>
        <begin position="1"/>
        <end position="237"/>
    </location>
</feature>
<dbReference type="Proteomes" id="UP000295008">
    <property type="component" value="Unassembled WGS sequence"/>
</dbReference>
<dbReference type="PIRSF" id="PIRSF007466">
    <property type="entry name" value="SpoIVA"/>
    <property type="match status" value="1"/>
</dbReference>
<evidence type="ECO:0000259" key="2">
    <source>
        <dbReference type="Pfam" id="PF20438"/>
    </source>
</evidence>
<evidence type="ECO:0000259" key="3">
    <source>
        <dbReference type="Pfam" id="PF20439"/>
    </source>
</evidence>
<evidence type="ECO:0000313" key="4">
    <source>
        <dbReference type="EMBL" id="TCL64236.1"/>
    </source>
</evidence>
<organism evidence="4 5">
    <name type="scientific">Hydrogenispora ethanolica</name>
    <dbReference type="NCBI Taxonomy" id="1082276"/>
    <lineage>
        <taxon>Bacteria</taxon>
        <taxon>Bacillati</taxon>
        <taxon>Bacillota</taxon>
        <taxon>Hydrogenispora</taxon>
    </lineage>
</organism>
<dbReference type="Pfam" id="PF09547">
    <property type="entry name" value="SpoIVA_ATPase"/>
    <property type="match status" value="1"/>
</dbReference>
<keyword evidence="5" id="KW-1185">Reference proteome</keyword>
<dbReference type="AlphaFoldDB" id="A0A4R1REE3"/>
<dbReference type="RefSeq" id="WP_132015184.1">
    <property type="nucleotide sequence ID" value="NZ_SLUN01000019.1"/>
</dbReference>
<evidence type="ECO:0000259" key="1">
    <source>
        <dbReference type="Pfam" id="PF09547"/>
    </source>
</evidence>
<comment type="caution">
    <text evidence="4">The sequence shown here is derived from an EMBL/GenBank/DDBJ whole genome shotgun (WGS) entry which is preliminary data.</text>
</comment>
<dbReference type="InterPro" id="IPR046840">
    <property type="entry name" value="SpoIVA_C"/>
</dbReference>